<dbReference type="RefSeq" id="WP_133363071.1">
    <property type="nucleotide sequence ID" value="NZ_CP037940.1"/>
</dbReference>
<sequence>MQDEYNNQVIRQGLNAPYRKIFDAVEENEQLFWELVEEFRGLQVNFPVRLYNAEQVEILVLNEYDGSNADVLAQRYGFSKRWVDNVISKNKQDN</sequence>
<gene>
    <name evidence="2" type="ORF">EQG49_05720</name>
</gene>
<dbReference type="InterPro" id="IPR009057">
    <property type="entry name" value="Homeodomain-like_sf"/>
</dbReference>
<dbReference type="SUPFAM" id="SSF46689">
    <property type="entry name" value="Homeodomain-like"/>
    <property type="match status" value="1"/>
</dbReference>
<reference evidence="3" key="1">
    <citation type="submission" date="2019-03" db="EMBL/GenBank/DDBJ databases">
        <title>Weissella sp. 26KH-42 Genome sequencing.</title>
        <authorList>
            <person name="Heo J."/>
            <person name="Kim S.-J."/>
            <person name="Kim J.-S."/>
            <person name="Hong S.-B."/>
            <person name="Kwon S.-W."/>
        </authorList>
    </citation>
    <scope>NUCLEOTIDE SEQUENCE [LARGE SCALE GENOMIC DNA]</scope>
    <source>
        <strain evidence="3">26KH-42</strain>
    </source>
</reference>
<dbReference type="Gene3D" id="1.10.10.60">
    <property type="entry name" value="Homeodomain-like"/>
    <property type="match status" value="1"/>
</dbReference>
<dbReference type="AlphaFoldDB" id="A0A4P6YTI0"/>
<dbReference type="KEGG" id="wei:EQG49_05720"/>
<dbReference type="Proteomes" id="UP000292886">
    <property type="component" value="Chromosome"/>
</dbReference>
<evidence type="ECO:0000313" key="3">
    <source>
        <dbReference type="Proteomes" id="UP000292886"/>
    </source>
</evidence>
<accession>A0A4P6YTI0</accession>
<dbReference type="Pfam" id="PF08765">
    <property type="entry name" value="Mor"/>
    <property type="match status" value="1"/>
</dbReference>
<dbReference type="EMBL" id="CP037940">
    <property type="protein sequence ID" value="QBO35992.1"/>
    <property type="molecule type" value="Genomic_DNA"/>
</dbReference>
<evidence type="ECO:0000313" key="2">
    <source>
        <dbReference type="EMBL" id="QBO35992.1"/>
    </source>
</evidence>
<dbReference type="OrthoDB" id="2200281at2"/>
<keyword evidence="3" id="KW-1185">Reference proteome</keyword>
<organism evidence="2 3">
    <name type="scientific">Periweissella cryptocerci</name>
    <dbReference type="NCBI Taxonomy" id="2506420"/>
    <lineage>
        <taxon>Bacteria</taxon>
        <taxon>Bacillati</taxon>
        <taxon>Bacillota</taxon>
        <taxon>Bacilli</taxon>
        <taxon>Lactobacillales</taxon>
        <taxon>Lactobacillaceae</taxon>
        <taxon>Periweissella</taxon>
    </lineage>
</organism>
<feature type="domain" description="Mor transcription activator" evidence="1">
    <location>
        <begin position="30"/>
        <end position="92"/>
    </location>
</feature>
<name>A0A4P6YTI0_9LACO</name>
<dbReference type="InterPro" id="IPR014875">
    <property type="entry name" value="Mor_transcription_activator"/>
</dbReference>
<proteinExistence type="predicted"/>
<protein>
    <recommendedName>
        <fullName evidence="1">Mor transcription activator domain-containing protein</fullName>
    </recommendedName>
</protein>
<evidence type="ECO:0000259" key="1">
    <source>
        <dbReference type="Pfam" id="PF08765"/>
    </source>
</evidence>